<proteinExistence type="predicted"/>
<keyword evidence="2" id="KW-1185">Reference proteome</keyword>
<evidence type="ECO:0008006" key="3">
    <source>
        <dbReference type="Google" id="ProtNLM"/>
    </source>
</evidence>
<accession>A0A1I2D7L0</accession>
<protein>
    <recommendedName>
        <fullName evidence="3">EVE domain-containing protein</fullName>
    </recommendedName>
</protein>
<name>A0A1I2D7L0_9BACT</name>
<sequence length="150" mass="16677">MLGMQEWLYRASNARADSSTTQDVADNFGFICRNAFADVAHAQMIANVAKVDFGDVIHLYFVDGEGGRSLGAYRVVGPHRHPRGALFGAAVPKTKLRTVADDQLREQLRSDYAVDPRVGEFCGWPVVRDEHPSPSYVRDLFVGRNTLVPR</sequence>
<reference evidence="2" key="1">
    <citation type="submission" date="2016-10" db="EMBL/GenBank/DDBJ databases">
        <authorList>
            <person name="Varghese N."/>
            <person name="Submissions S."/>
        </authorList>
    </citation>
    <scope>NUCLEOTIDE SEQUENCE [LARGE SCALE GENOMIC DNA]</scope>
    <source>
        <strain evidence="2">ATCC 25963</strain>
    </source>
</reference>
<organism evidence="1 2">
    <name type="scientific">Nannocystis exedens</name>
    <dbReference type="NCBI Taxonomy" id="54"/>
    <lineage>
        <taxon>Bacteria</taxon>
        <taxon>Pseudomonadati</taxon>
        <taxon>Myxococcota</taxon>
        <taxon>Polyangia</taxon>
        <taxon>Nannocystales</taxon>
        <taxon>Nannocystaceae</taxon>
        <taxon>Nannocystis</taxon>
    </lineage>
</organism>
<evidence type="ECO:0000313" key="2">
    <source>
        <dbReference type="Proteomes" id="UP000199400"/>
    </source>
</evidence>
<dbReference type="Proteomes" id="UP000199400">
    <property type="component" value="Unassembled WGS sequence"/>
</dbReference>
<evidence type="ECO:0000313" key="1">
    <source>
        <dbReference type="EMBL" id="SFE76547.1"/>
    </source>
</evidence>
<dbReference type="AlphaFoldDB" id="A0A1I2D7L0"/>
<dbReference type="EMBL" id="FOMX01000019">
    <property type="protein sequence ID" value="SFE76547.1"/>
    <property type="molecule type" value="Genomic_DNA"/>
</dbReference>
<dbReference type="STRING" id="54.SAMN02745121_05438"/>
<gene>
    <name evidence="1" type="ORF">SAMN02745121_05438</name>
</gene>